<evidence type="ECO:0000313" key="2">
    <source>
        <dbReference type="Proteomes" id="UP001160301"/>
    </source>
</evidence>
<evidence type="ECO:0008006" key="3">
    <source>
        <dbReference type="Google" id="ProtNLM"/>
    </source>
</evidence>
<dbReference type="SUPFAM" id="SSF51430">
    <property type="entry name" value="NAD(P)-linked oxidoreductase"/>
    <property type="match status" value="1"/>
</dbReference>
<dbReference type="Gene3D" id="3.20.20.100">
    <property type="entry name" value="NADP-dependent oxidoreductase domain"/>
    <property type="match status" value="1"/>
</dbReference>
<comment type="caution">
    <text evidence="1">The sequence shown here is derived from an EMBL/GenBank/DDBJ whole genome shotgun (WGS) entry which is preliminary data.</text>
</comment>
<dbReference type="EMBL" id="JARZHI010000063">
    <property type="protein sequence ID" value="MDI1435678.1"/>
    <property type="molecule type" value="Genomic_DNA"/>
</dbReference>
<organism evidence="1 2">
    <name type="scientific">Polyangium sorediatum</name>
    <dbReference type="NCBI Taxonomy" id="889274"/>
    <lineage>
        <taxon>Bacteria</taxon>
        <taxon>Pseudomonadati</taxon>
        <taxon>Myxococcota</taxon>
        <taxon>Polyangia</taxon>
        <taxon>Polyangiales</taxon>
        <taxon>Polyangiaceae</taxon>
        <taxon>Polyangium</taxon>
    </lineage>
</organism>
<reference evidence="1 2" key="1">
    <citation type="submission" date="2023-04" db="EMBL/GenBank/DDBJ databases">
        <title>The genome sequence of Polyangium sorediatum DSM14670.</title>
        <authorList>
            <person name="Zhang X."/>
        </authorList>
    </citation>
    <scope>NUCLEOTIDE SEQUENCE [LARGE SCALE GENOMIC DNA]</scope>
    <source>
        <strain evidence="1 2">DSM 14670</strain>
    </source>
</reference>
<proteinExistence type="predicted"/>
<evidence type="ECO:0000313" key="1">
    <source>
        <dbReference type="EMBL" id="MDI1435678.1"/>
    </source>
</evidence>
<sequence length="73" mass="7871">MAEAPEAAEGLGRACDGAGDCYRFQLSSPHVDLALTGPKNRAELEDNLAAVEKGPLSEDEAKWMREFGRKVHG</sequence>
<accession>A0ABT6P537</accession>
<dbReference type="RefSeq" id="WP_284721527.1">
    <property type="nucleotide sequence ID" value="NZ_JARZHI010000063.1"/>
</dbReference>
<keyword evidence="2" id="KW-1185">Reference proteome</keyword>
<dbReference type="Proteomes" id="UP001160301">
    <property type="component" value="Unassembled WGS sequence"/>
</dbReference>
<name>A0ABT6P537_9BACT</name>
<dbReference type="InterPro" id="IPR036812">
    <property type="entry name" value="NAD(P)_OxRdtase_dom_sf"/>
</dbReference>
<gene>
    <name evidence="1" type="ORF">QHF89_39610</name>
</gene>
<protein>
    <recommendedName>
        <fullName evidence="3">Aldo/keto reductase</fullName>
    </recommendedName>
</protein>